<gene>
    <name evidence="2" type="ORF">ACFPPC_14445</name>
</gene>
<sequence length="308" mass="33506">MIAAAFPRHEAELFTRLPQALHWTGEPTDWVRTTRPGQRLHSFLEGPCFDADGHLWLVDVPYGRLFRIAPDGNWQLVFQYDGEPHALRPRADGTWLIVDYRHGLLAFDPVANTVTTLCARVNTESFRGLSDLTIAPNGDAWFTDSGRTSLSDPTGRVYRLRQSETKPELILANVPYPNGIALSPDGKLVYLAATRANAVWRFMAEAPDPAWPMVGTFLQLSGGLGPDGLSVDVSGRLAIAQAQAGRLYLVDALGDPIAVVHTPGGLWTTSCAFSPDQSTLFIVEAQTGSVFRIPMATLLAGSASGHRS</sequence>
<proteinExistence type="predicted"/>
<reference evidence="3" key="1">
    <citation type="journal article" date="2019" name="Int. J. Syst. Evol. Microbiol.">
        <title>The Global Catalogue of Microorganisms (GCM) 10K type strain sequencing project: providing services to taxonomists for standard genome sequencing and annotation.</title>
        <authorList>
            <consortium name="The Broad Institute Genomics Platform"/>
            <consortium name="The Broad Institute Genome Sequencing Center for Infectious Disease"/>
            <person name="Wu L."/>
            <person name="Ma J."/>
        </authorList>
    </citation>
    <scope>NUCLEOTIDE SEQUENCE [LARGE SCALE GENOMIC DNA]</scope>
    <source>
        <strain evidence="3">CGMCC 1.16326</strain>
    </source>
</reference>
<dbReference type="InterPro" id="IPR011042">
    <property type="entry name" value="6-blade_b-propeller_TolB-like"/>
</dbReference>
<comment type="caution">
    <text evidence="2">The sequence shown here is derived from an EMBL/GenBank/DDBJ whole genome shotgun (WGS) entry which is preliminary data.</text>
</comment>
<dbReference type="InterPro" id="IPR051262">
    <property type="entry name" value="SMP-30/CGR1_Lactonase"/>
</dbReference>
<organism evidence="2 3">
    <name type="scientific">Bosea vestrisii</name>
    <dbReference type="NCBI Taxonomy" id="151416"/>
    <lineage>
        <taxon>Bacteria</taxon>
        <taxon>Pseudomonadati</taxon>
        <taxon>Pseudomonadota</taxon>
        <taxon>Alphaproteobacteria</taxon>
        <taxon>Hyphomicrobiales</taxon>
        <taxon>Boseaceae</taxon>
        <taxon>Bosea</taxon>
    </lineage>
</organism>
<dbReference type="InterPro" id="IPR013658">
    <property type="entry name" value="SGL"/>
</dbReference>
<dbReference type="PANTHER" id="PTHR47572:SF5">
    <property type="entry name" value="BLR2277 PROTEIN"/>
    <property type="match status" value="1"/>
</dbReference>
<feature type="domain" description="SMP-30/Gluconolactonase/LRE-like region" evidence="1">
    <location>
        <begin position="45"/>
        <end position="285"/>
    </location>
</feature>
<keyword evidence="3" id="KW-1185">Reference proteome</keyword>
<dbReference type="Gene3D" id="2.120.10.30">
    <property type="entry name" value="TolB, C-terminal domain"/>
    <property type="match status" value="1"/>
</dbReference>
<evidence type="ECO:0000313" key="3">
    <source>
        <dbReference type="Proteomes" id="UP001596104"/>
    </source>
</evidence>
<name>A0ABW0HBT3_9HYPH</name>
<dbReference type="RefSeq" id="WP_377008888.1">
    <property type="nucleotide sequence ID" value="NZ_JBHSLV010000021.1"/>
</dbReference>
<evidence type="ECO:0000313" key="2">
    <source>
        <dbReference type="EMBL" id="MFC5393842.1"/>
    </source>
</evidence>
<dbReference type="PANTHER" id="PTHR47572">
    <property type="entry name" value="LIPOPROTEIN-RELATED"/>
    <property type="match status" value="1"/>
</dbReference>
<dbReference type="SUPFAM" id="SSF63829">
    <property type="entry name" value="Calcium-dependent phosphotriesterase"/>
    <property type="match status" value="1"/>
</dbReference>
<protein>
    <submittedName>
        <fullName evidence="2">SMP-30/gluconolactonase/LRE family protein</fullName>
    </submittedName>
</protein>
<accession>A0ABW0HBT3</accession>
<dbReference type="Pfam" id="PF08450">
    <property type="entry name" value="SGL"/>
    <property type="match status" value="1"/>
</dbReference>
<dbReference type="Proteomes" id="UP001596104">
    <property type="component" value="Unassembled WGS sequence"/>
</dbReference>
<dbReference type="EMBL" id="JBHSLV010000021">
    <property type="protein sequence ID" value="MFC5393842.1"/>
    <property type="molecule type" value="Genomic_DNA"/>
</dbReference>
<evidence type="ECO:0000259" key="1">
    <source>
        <dbReference type="Pfam" id="PF08450"/>
    </source>
</evidence>